<accession>A0AAD9UI85</accession>
<dbReference type="Pfam" id="PF07970">
    <property type="entry name" value="COPIIcoated_ERV"/>
    <property type="match status" value="1"/>
</dbReference>
<comment type="caution">
    <text evidence="11">The sequence shown here is derived from an EMBL/GenBank/DDBJ whole genome shotgun (WGS) entry which is preliminary data.</text>
</comment>
<gene>
    <name evidence="11" type="ORF">NP493_87g03020</name>
</gene>
<dbReference type="PANTHER" id="PTHR10984">
    <property type="entry name" value="ENDOPLASMIC RETICULUM-GOLGI INTERMEDIATE COMPARTMENT PROTEIN"/>
    <property type="match status" value="1"/>
</dbReference>
<evidence type="ECO:0000256" key="8">
    <source>
        <dbReference type="SAM" id="Phobius"/>
    </source>
</evidence>
<dbReference type="InterPro" id="IPR012936">
    <property type="entry name" value="Erv_C"/>
</dbReference>
<proteinExistence type="inferred from homology"/>
<dbReference type="AlphaFoldDB" id="A0AAD9UI85"/>
<feature type="domain" description="Endoplasmic reticulum vesicle transporter C-terminal" evidence="9">
    <location>
        <begin position="150"/>
        <end position="369"/>
    </location>
</feature>
<dbReference type="Pfam" id="PF13850">
    <property type="entry name" value="ERGIC_N"/>
    <property type="match status" value="1"/>
</dbReference>
<sequence>MDSQAVFSRLRQFDAYPKTLEDFRVKTFSGAAVTVVSGLIMLILFVSELNYYISKEVHQELFVDTSKGQKLQINVDITFLKIGCSFLSLDAMDVSGEQQIDVVNHMMKQRLGQDGKPVEAIPEKGSLGDHTKDFVDAVKKAPEADRCESCYGAESLNRRCCNTCEEVRDAYRQKGWAINNMDQIEQCKREGWEEKFKSEEGEGCRIYGYLEVNKVAGNFHIAPGKSFQQHHVHVHDLQAFGGKKFDLSHKINHLSFGAEFPGQVNPLDKTEEKADHTSVMFQYFVKIVPTMYVKVNNKMIHTSQYSVTKHQRVLSLGSMGESGLPGVFFMYEMSPMMVKYTEKHRSFMHFLTGVCAIIGGIFTVAGLIDAMIYHSARAIQKKIELGKAN</sequence>
<comment type="similarity">
    <text evidence="3">Belongs to the ERGIC family.</text>
</comment>
<dbReference type="GO" id="GO:0005789">
    <property type="term" value="C:endoplasmic reticulum membrane"/>
    <property type="evidence" value="ECO:0007669"/>
    <property type="project" value="TreeGrafter"/>
</dbReference>
<dbReference type="GO" id="GO:0006890">
    <property type="term" value="P:retrograde vesicle-mediated transport, Golgi to endoplasmic reticulum"/>
    <property type="evidence" value="ECO:0007669"/>
    <property type="project" value="TreeGrafter"/>
</dbReference>
<reference evidence="11" key="1">
    <citation type="journal article" date="2023" name="Mol. Biol. Evol.">
        <title>Third-Generation Sequencing Reveals the Adaptive Role of the Epigenome in Three Deep-Sea Polychaetes.</title>
        <authorList>
            <person name="Perez M."/>
            <person name="Aroh O."/>
            <person name="Sun Y."/>
            <person name="Lan Y."/>
            <person name="Juniper S.K."/>
            <person name="Young C.R."/>
            <person name="Angers B."/>
            <person name="Qian P.Y."/>
        </authorList>
    </citation>
    <scope>NUCLEOTIDE SEQUENCE</scope>
    <source>
        <strain evidence="11">R07B-5</strain>
    </source>
</reference>
<comment type="subcellular location">
    <subcellularLocation>
        <location evidence="2">Endoplasmic reticulum-Golgi intermediate compartment membrane</location>
        <topology evidence="2">Multi-pass membrane protein</topology>
    </subcellularLocation>
    <subcellularLocation>
        <location evidence="1">Golgi apparatus</location>
        <location evidence="1">cis-Golgi network membrane</location>
        <topology evidence="1">Multi-pass membrane protein</topology>
    </subcellularLocation>
</comment>
<keyword evidence="5 8" id="KW-1133">Transmembrane helix</keyword>
<keyword evidence="6 8" id="KW-0472">Membrane</keyword>
<feature type="transmembrane region" description="Helical" evidence="8">
    <location>
        <begin position="351"/>
        <end position="373"/>
    </location>
</feature>
<evidence type="ECO:0000259" key="10">
    <source>
        <dbReference type="Pfam" id="PF13850"/>
    </source>
</evidence>
<dbReference type="GO" id="GO:0006888">
    <property type="term" value="P:endoplasmic reticulum to Golgi vesicle-mediated transport"/>
    <property type="evidence" value="ECO:0007669"/>
    <property type="project" value="TreeGrafter"/>
</dbReference>
<evidence type="ECO:0000256" key="5">
    <source>
        <dbReference type="ARBA" id="ARBA00022989"/>
    </source>
</evidence>
<evidence type="ECO:0000259" key="9">
    <source>
        <dbReference type="Pfam" id="PF07970"/>
    </source>
</evidence>
<dbReference type="InterPro" id="IPR039542">
    <property type="entry name" value="Erv_N"/>
</dbReference>
<evidence type="ECO:0000256" key="7">
    <source>
        <dbReference type="ARBA" id="ARBA00040493"/>
    </source>
</evidence>
<evidence type="ECO:0000313" key="12">
    <source>
        <dbReference type="Proteomes" id="UP001209878"/>
    </source>
</evidence>
<evidence type="ECO:0000256" key="1">
    <source>
        <dbReference type="ARBA" id="ARBA00004257"/>
    </source>
</evidence>
<dbReference type="InterPro" id="IPR045888">
    <property type="entry name" value="Erv"/>
</dbReference>
<keyword evidence="4 8" id="KW-0812">Transmembrane</keyword>
<organism evidence="11 12">
    <name type="scientific">Ridgeia piscesae</name>
    <name type="common">Tubeworm</name>
    <dbReference type="NCBI Taxonomy" id="27915"/>
    <lineage>
        <taxon>Eukaryota</taxon>
        <taxon>Metazoa</taxon>
        <taxon>Spiralia</taxon>
        <taxon>Lophotrochozoa</taxon>
        <taxon>Annelida</taxon>
        <taxon>Polychaeta</taxon>
        <taxon>Sedentaria</taxon>
        <taxon>Canalipalpata</taxon>
        <taxon>Sabellida</taxon>
        <taxon>Siboglinidae</taxon>
        <taxon>Ridgeia</taxon>
    </lineage>
</organism>
<dbReference type="EMBL" id="JAODUO010000086">
    <property type="protein sequence ID" value="KAK2190182.1"/>
    <property type="molecule type" value="Genomic_DNA"/>
</dbReference>
<dbReference type="PANTHER" id="PTHR10984:SF25">
    <property type="entry name" value="ENDOPLASMIC RETICULUM-GOLGI INTERMEDIATE COMPARTMENT PROTEIN 3"/>
    <property type="match status" value="1"/>
</dbReference>
<evidence type="ECO:0000256" key="3">
    <source>
        <dbReference type="ARBA" id="ARBA00005648"/>
    </source>
</evidence>
<feature type="transmembrane region" description="Helical" evidence="8">
    <location>
        <begin position="27"/>
        <end position="46"/>
    </location>
</feature>
<dbReference type="Proteomes" id="UP001209878">
    <property type="component" value="Unassembled WGS sequence"/>
</dbReference>
<dbReference type="GO" id="GO:0033116">
    <property type="term" value="C:endoplasmic reticulum-Golgi intermediate compartment membrane"/>
    <property type="evidence" value="ECO:0007669"/>
    <property type="project" value="UniProtKB-SubCell"/>
</dbReference>
<evidence type="ECO:0000256" key="4">
    <source>
        <dbReference type="ARBA" id="ARBA00022692"/>
    </source>
</evidence>
<evidence type="ECO:0000256" key="2">
    <source>
        <dbReference type="ARBA" id="ARBA00004457"/>
    </source>
</evidence>
<evidence type="ECO:0000313" key="11">
    <source>
        <dbReference type="EMBL" id="KAK2190182.1"/>
    </source>
</evidence>
<protein>
    <recommendedName>
        <fullName evidence="7">Endoplasmic reticulum-Golgi intermediate compartment protein 3</fullName>
    </recommendedName>
</protein>
<name>A0AAD9UI85_RIDPI</name>
<keyword evidence="12" id="KW-1185">Reference proteome</keyword>
<evidence type="ECO:0000256" key="6">
    <source>
        <dbReference type="ARBA" id="ARBA00023136"/>
    </source>
</evidence>
<dbReference type="GO" id="GO:0030134">
    <property type="term" value="C:COPII-coated ER to Golgi transport vesicle"/>
    <property type="evidence" value="ECO:0007669"/>
    <property type="project" value="TreeGrafter"/>
</dbReference>
<feature type="domain" description="Endoplasmic reticulum vesicle transporter N-terminal" evidence="10">
    <location>
        <begin position="10"/>
        <end position="99"/>
    </location>
</feature>
<dbReference type="GO" id="GO:0000139">
    <property type="term" value="C:Golgi membrane"/>
    <property type="evidence" value="ECO:0007669"/>
    <property type="project" value="TreeGrafter"/>
</dbReference>